<dbReference type="InterPro" id="IPR025997">
    <property type="entry name" value="SBP_2_dom"/>
</dbReference>
<dbReference type="PANTHER" id="PTHR46847">
    <property type="entry name" value="D-ALLOSE-BINDING PERIPLASMIC PROTEIN-RELATED"/>
    <property type="match status" value="1"/>
</dbReference>
<evidence type="ECO:0000259" key="5">
    <source>
        <dbReference type="Pfam" id="PF13407"/>
    </source>
</evidence>
<feature type="domain" description="Periplasmic binding protein" evidence="5">
    <location>
        <begin position="53"/>
        <end position="303"/>
    </location>
</feature>
<dbReference type="RefSeq" id="WP_170219666.1">
    <property type="nucleotide sequence ID" value="NZ_BAAAUY010000017.1"/>
</dbReference>
<dbReference type="Pfam" id="PF13407">
    <property type="entry name" value="Peripla_BP_4"/>
    <property type="match status" value="1"/>
</dbReference>
<comment type="caution">
    <text evidence="6">The sequence shown here is derived from an EMBL/GenBank/DDBJ whole genome shotgun (WGS) entry which is preliminary data.</text>
</comment>
<dbReference type="Proteomes" id="UP000319094">
    <property type="component" value="Unassembled WGS sequence"/>
</dbReference>
<name>A0A542Y692_9MICO</name>
<feature type="chain" id="PRO_5021730080" evidence="4">
    <location>
        <begin position="30"/>
        <end position="362"/>
    </location>
</feature>
<dbReference type="GO" id="GO:0030313">
    <property type="term" value="C:cell envelope"/>
    <property type="evidence" value="ECO:0007669"/>
    <property type="project" value="UniProtKB-SubCell"/>
</dbReference>
<dbReference type="EMBL" id="VFON01000001">
    <property type="protein sequence ID" value="TQL43573.1"/>
    <property type="molecule type" value="Genomic_DNA"/>
</dbReference>
<accession>A0A542Y692</accession>
<organism evidence="6 7">
    <name type="scientific">Leucobacter komagatae</name>
    <dbReference type="NCBI Taxonomy" id="55969"/>
    <lineage>
        <taxon>Bacteria</taxon>
        <taxon>Bacillati</taxon>
        <taxon>Actinomycetota</taxon>
        <taxon>Actinomycetes</taxon>
        <taxon>Micrococcales</taxon>
        <taxon>Microbacteriaceae</taxon>
        <taxon>Leucobacter</taxon>
    </lineage>
</organism>
<protein>
    <submittedName>
        <fullName evidence="6">Monosaccharide ABC transporter substrate-binding protein (CUT2 family)</fullName>
    </submittedName>
</protein>
<comment type="similarity">
    <text evidence="2">Belongs to the bacterial solute-binding protein 2 family.</text>
</comment>
<feature type="signal peptide" evidence="4">
    <location>
        <begin position="1"/>
        <end position="29"/>
    </location>
</feature>
<evidence type="ECO:0000256" key="3">
    <source>
        <dbReference type="ARBA" id="ARBA00022729"/>
    </source>
</evidence>
<dbReference type="InterPro" id="IPR028082">
    <property type="entry name" value="Peripla_BP_I"/>
</dbReference>
<evidence type="ECO:0000313" key="6">
    <source>
        <dbReference type="EMBL" id="TQL43573.1"/>
    </source>
</evidence>
<evidence type="ECO:0000313" key="7">
    <source>
        <dbReference type="Proteomes" id="UP000319094"/>
    </source>
</evidence>
<evidence type="ECO:0000256" key="4">
    <source>
        <dbReference type="SAM" id="SignalP"/>
    </source>
</evidence>
<evidence type="ECO:0000256" key="2">
    <source>
        <dbReference type="ARBA" id="ARBA00007639"/>
    </source>
</evidence>
<keyword evidence="7" id="KW-1185">Reference proteome</keyword>
<dbReference type="GO" id="GO:0030246">
    <property type="term" value="F:carbohydrate binding"/>
    <property type="evidence" value="ECO:0007669"/>
    <property type="project" value="UniProtKB-ARBA"/>
</dbReference>
<evidence type="ECO:0000256" key="1">
    <source>
        <dbReference type="ARBA" id="ARBA00004196"/>
    </source>
</evidence>
<dbReference type="PANTHER" id="PTHR46847:SF1">
    <property type="entry name" value="D-ALLOSE-BINDING PERIPLASMIC PROTEIN-RELATED"/>
    <property type="match status" value="1"/>
</dbReference>
<comment type="subcellular location">
    <subcellularLocation>
        <location evidence="1">Cell envelope</location>
    </subcellularLocation>
</comment>
<dbReference type="AlphaFoldDB" id="A0A542Y692"/>
<sequence>MKFKINRRLIGGIAAASAAALLLAGCSGAAKPADDGQAGGDPKGLKIALSNGFVNGWRLTLIDKFEKEAEKLKGEGIVSEYSVVNAPGENSATEQASQIRSLMLQNPDVLMVIPASSTALVPVVEEACTAGINVVILDADMDTSCGTVVRNDYGQWGADSLEPALEAIGGKGNVIVNRGVIGSQPEEEFNARQQEILAKHPDVKVAAEVNGFCDAATAQKEIVAILGSMPEIAAVPGCIGGMGVVQAFESANREAPVVVFDTDGKSLSFWKDKGIDNGSFAALTDPGQVIAAIYVALAKERGEEVPDQVVLPLVQVTKDSLDYWVDALGADEYAANQWDEASTEAAIKALLAGEDVQAPAQK</sequence>
<dbReference type="SUPFAM" id="SSF53822">
    <property type="entry name" value="Periplasmic binding protein-like I"/>
    <property type="match status" value="1"/>
</dbReference>
<reference evidence="6 7" key="1">
    <citation type="submission" date="2019-06" db="EMBL/GenBank/DDBJ databases">
        <title>Sequencing the genomes of 1000 actinobacteria strains.</title>
        <authorList>
            <person name="Klenk H.-P."/>
        </authorList>
    </citation>
    <scope>NUCLEOTIDE SEQUENCE [LARGE SCALE GENOMIC DNA]</scope>
    <source>
        <strain evidence="6 7">DSM 8803</strain>
    </source>
</reference>
<dbReference type="Gene3D" id="3.40.50.2300">
    <property type="match status" value="2"/>
</dbReference>
<keyword evidence="3 4" id="KW-0732">Signal</keyword>
<gene>
    <name evidence="6" type="ORF">FB468_1599</name>
</gene>
<proteinExistence type="inferred from homology"/>
<dbReference type="PROSITE" id="PS51257">
    <property type="entry name" value="PROKAR_LIPOPROTEIN"/>
    <property type="match status" value="1"/>
</dbReference>